<keyword evidence="2" id="KW-1185">Reference proteome</keyword>
<evidence type="ECO:0000313" key="2">
    <source>
        <dbReference type="Proteomes" id="UP000507470"/>
    </source>
</evidence>
<sequence length="264" mass="31172">MNPLTNIQTDQTINERNLADIPTSIPTMQNSKFKSKFIVHNEEERKSFLDDRENQNTKRKIMYSVNTFKQFLNDIKSELETYTQFNQLNSTHICKNFSSGSENKPKMRMTKVNISQLKWGDVTIGTEPNGTKKLTYNERLTKTQEWNKLKKNTRAYAPKSWNENHITMYLEYKSHRPPDMCSPKSPFYLGVNTSVKANYWYIYANHFWQKNAKSDERLVKKSNVCTSKKFTNHSCHKIFRRRNASDCCSTAHGTQKYRKYKKLC</sequence>
<name>A0A6J8AN89_MYTCO</name>
<accession>A0A6J8AN89</accession>
<gene>
    <name evidence="1" type="ORF">MCOR_9588</name>
</gene>
<organism evidence="1 2">
    <name type="scientific">Mytilus coruscus</name>
    <name type="common">Sea mussel</name>
    <dbReference type="NCBI Taxonomy" id="42192"/>
    <lineage>
        <taxon>Eukaryota</taxon>
        <taxon>Metazoa</taxon>
        <taxon>Spiralia</taxon>
        <taxon>Lophotrochozoa</taxon>
        <taxon>Mollusca</taxon>
        <taxon>Bivalvia</taxon>
        <taxon>Autobranchia</taxon>
        <taxon>Pteriomorphia</taxon>
        <taxon>Mytilida</taxon>
        <taxon>Mytiloidea</taxon>
        <taxon>Mytilidae</taxon>
        <taxon>Mytilinae</taxon>
        <taxon>Mytilus</taxon>
    </lineage>
</organism>
<dbReference type="PANTHER" id="PTHR46963:SF2">
    <property type="match status" value="1"/>
</dbReference>
<protein>
    <submittedName>
        <fullName evidence="1">Uncharacterized protein</fullName>
    </submittedName>
</protein>
<dbReference type="AlphaFoldDB" id="A0A6J8AN89"/>
<evidence type="ECO:0000313" key="1">
    <source>
        <dbReference type="EMBL" id="CAC5370963.1"/>
    </source>
</evidence>
<reference evidence="1 2" key="1">
    <citation type="submission" date="2020-06" db="EMBL/GenBank/DDBJ databases">
        <authorList>
            <person name="Li R."/>
            <person name="Bekaert M."/>
        </authorList>
    </citation>
    <scope>NUCLEOTIDE SEQUENCE [LARGE SCALE GENOMIC DNA]</scope>
    <source>
        <strain evidence="2">wild</strain>
    </source>
</reference>
<dbReference type="EMBL" id="CACVKT020001743">
    <property type="protein sequence ID" value="CAC5370963.1"/>
    <property type="molecule type" value="Genomic_DNA"/>
</dbReference>
<proteinExistence type="predicted"/>
<dbReference type="InterPro" id="IPR042838">
    <property type="entry name" value="KIAA1958"/>
</dbReference>
<dbReference type="Proteomes" id="UP000507470">
    <property type="component" value="Unassembled WGS sequence"/>
</dbReference>
<dbReference type="PANTHER" id="PTHR46963">
    <property type="entry name" value="SIMILAR TO RIKEN CDNA E130308A19"/>
    <property type="match status" value="1"/>
</dbReference>